<organism evidence="9 10">
    <name type="scientific">Zostera marina</name>
    <name type="common">Eelgrass</name>
    <dbReference type="NCBI Taxonomy" id="29655"/>
    <lineage>
        <taxon>Eukaryota</taxon>
        <taxon>Viridiplantae</taxon>
        <taxon>Streptophyta</taxon>
        <taxon>Embryophyta</taxon>
        <taxon>Tracheophyta</taxon>
        <taxon>Spermatophyta</taxon>
        <taxon>Magnoliopsida</taxon>
        <taxon>Liliopsida</taxon>
        <taxon>Zosteraceae</taxon>
        <taxon>Zostera</taxon>
    </lineage>
</organism>
<dbReference type="Pfam" id="PF00657">
    <property type="entry name" value="Lipase_GDSL"/>
    <property type="match status" value="1"/>
</dbReference>
<evidence type="ECO:0000256" key="7">
    <source>
        <dbReference type="ARBA" id="ARBA00023098"/>
    </source>
</evidence>
<reference evidence="10" key="1">
    <citation type="journal article" date="2016" name="Nature">
        <title>The genome of the seagrass Zostera marina reveals angiosperm adaptation to the sea.</title>
        <authorList>
            <person name="Olsen J.L."/>
            <person name="Rouze P."/>
            <person name="Verhelst B."/>
            <person name="Lin Y.-C."/>
            <person name="Bayer T."/>
            <person name="Collen J."/>
            <person name="Dattolo E."/>
            <person name="De Paoli E."/>
            <person name="Dittami S."/>
            <person name="Maumus F."/>
            <person name="Michel G."/>
            <person name="Kersting A."/>
            <person name="Lauritano C."/>
            <person name="Lohaus R."/>
            <person name="Toepel M."/>
            <person name="Tonon T."/>
            <person name="Vanneste K."/>
            <person name="Amirebrahimi M."/>
            <person name="Brakel J."/>
            <person name="Bostroem C."/>
            <person name="Chovatia M."/>
            <person name="Grimwood J."/>
            <person name="Jenkins J.W."/>
            <person name="Jueterbock A."/>
            <person name="Mraz A."/>
            <person name="Stam W.T."/>
            <person name="Tice H."/>
            <person name="Bornberg-Bauer E."/>
            <person name="Green P.J."/>
            <person name="Pearson G.A."/>
            <person name="Procaccini G."/>
            <person name="Duarte C.M."/>
            <person name="Schmutz J."/>
            <person name="Reusch T.B.H."/>
            <person name="Van de Peer Y."/>
        </authorList>
    </citation>
    <scope>NUCLEOTIDE SEQUENCE [LARGE SCALE GENOMIC DNA]</scope>
    <source>
        <strain evidence="10">cv. Finnish</strain>
    </source>
</reference>
<comment type="caution">
    <text evidence="9">The sequence shown here is derived from an EMBL/GenBank/DDBJ whole genome shotgun (WGS) entry which is preliminary data.</text>
</comment>
<keyword evidence="4 8" id="KW-0732">Signal</keyword>
<evidence type="ECO:0000256" key="1">
    <source>
        <dbReference type="ARBA" id="ARBA00004613"/>
    </source>
</evidence>
<keyword evidence="3" id="KW-0964">Secreted</keyword>
<dbReference type="GO" id="GO:0005576">
    <property type="term" value="C:extracellular region"/>
    <property type="evidence" value="ECO:0007669"/>
    <property type="project" value="UniProtKB-SubCell"/>
</dbReference>
<keyword evidence="6" id="KW-0442">Lipid degradation</keyword>
<comment type="similarity">
    <text evidence="2">Belongs to the 'GDSL' lipolytic enzyme family.</text>
</comment>
<keyword evidence="7" id="KW-0443">Lipid metabolism</keyword>
<evidence type="ECO:0000256" key="8">
    <source>
        <dbReference type="SAM" id="SignalP"/>
    </source>
</evidence>
<dbReference type="AlphaFoldDB" id="A0A0K9PUG0"/>
<dbReference type="GO" id="GO:0016788">
    <property type="term" value="F:hydrolase activity, acting on ester bonds"/>
    <property type="evidence" value="ECO:0007669"/>
    <property type="project" value="InterPro"/>
</dbReference>
<accession>A0A0K9PUG0</accession>
<evidence type="ECO:0000313" key="10">
    <source>
        <dbReference type="Proteomes" id="UP000036987"/>
    </source>
</evidence>
<dbReference type="OrthoDB" id="1600564at2759"/>
<feature type="signal peptide" evidence="8">
    <location>
        <begin position="1"/>
        <end position="26"/>
    </location>
</feature>
<evidence type="ECO:0000256" key="5">
    <source>
        <dbReference type="ARBA" id="ARBA00022801"/>
    </source>
</evidence>
<evidence type="ECO:0000256" key="3">
    <source>
        <dbReference type="ARBA" id="ARBA00022525"/>
    </source>
</evidence>
<dbReference type="InterPro" id="IPR001087">
    <property type="entry name" value="GDSL"/>
</dbReference>
<dbReference type="PANTHER" id="PTHR45650">
    <property type="entry name" value="GDSL-LIKE LIPASE/ACYLHYDROLASE-RELATED"/>
    <property type="match status" value="1"/>
</dbReference>
<comment type="subcellular location">
    <subcellularLocation>
        <location evidence="1">Secreted</location>
    </subcellularLocation>
</comment>
<dbReference type="STRING" id="29655.A0A0K9PUG0"/>
<evidence type="ECO:0000256" key="6">
    <source>
        <dbReference type="ARBA" id="ARBA00022963"/>
    </source>
</evidence>
<proteinExistence type="inferred from homology"/>
<name>A0A0K9PUG0_ZOSMR</name>
<dbReference type="InterPro" id="IPR036514">
    <property type="entry name" value="SGNH_hydro_sf"/>
</dbReference>
<evidence type="ECO:0000256" key="4">
    <source>
        <dbReference type="ARBA" id="ARBA00022729"/>
    </source>
</evidence>
<keyword evidence="10" id="KW-1185">Reference proteome</keyword>
<dbReference type="EMBL" id="LFYR01000650">
    <property type="protein sequence ID" value="KMZ71897.1"/>
    <property type="molecule type" value="Genomic_DNA"/>
</dbReference>
<gene>
    <name evidence="9" type="ORF">ZOSMA_172G00260</name>
</gene>
<evidence type="ECO:0000256" key="2">
    <source>
        <dbReference type="ARBA" id="ARBA00008668"/>
    </source>
</evidence>
<feature type="chain" id="PRO_5005527901" evidence="8">
    <location>
        <begin position="27"/>
        <end position="157"/>
    </location>
</feature>
<dbReference type="GO" id="GO:0016042">
    <property type="term" value="P:lipid catabolic process"/>
    <property type="evidence" value="ECO:0007669"/>
    <property type="project" value="UniProtKB-KW"/>
</dbReference>
<sequence length="157" mass="16873">MGSFRMLLQTMAVAACMLFLISDVSSLDQEVLPKSDRRGGIGGGKGSSLVPAMFVFGDSLIDNGNNNGLPTFARANYYPYGIDFRSGPTGRFCNGLTIVDEISNLVGLPFIPAHSEANAEDDFIYGINYASAASGILDETGRNFVSQLIMDLYYCSN</sequence>
<protein>
    <submittedName>
        <fullName evidence="9">GDSL esterase/lipase</fullName>
    </submittedName>
</protein>
<keyword evidence="5" id="KW-0378">Hydrolase</keyword>
<dbReference type="PROSITE" id="PS51257">
    <property type="entry name" value="PROKAR_LIPOPROTEIN"/>
    <property type="match status" value="1"/>
</dbReference>
<dbReference type="Proteomes" id="UP000036987">
    <property type="component" value="Unassembled WGS sequence"/>
</dbReference>
<dbReference type="InterPro" id="IPR051238">
    <property type="entry name" value="GDSL_esterase/lipase"/>
</dbReference>
<dbReference type="OMA" id="TFARANY"/>
<dbReference type="Gene3D" id="3.40.50.1110">
    <property type="entry name" value="SGNH hydrolase"/>
    <property type="match status" value="1"/>
</dbReference>
<dbReference type="PANTHER" id="PTHR45650:SF22">
    <property type="entry name" value="OS05G0419800 PROTEIN"/>
    <property type="match status" value="1"/>
</dbReference>
<evidence type="ECO:0000313" key="9">
    <source>
        <dbReference type="EMBL" id="KMZ71897.1"/>
    </source>
</evidence>